<feature type="transmembrane region" description="Helical" evidence="1">
    <location>
        <begin position="52"/>
        <end position="72"/>
    </location>
</feature>
<evidence type="ECO:0000256" key="1">
    <source>
        <dbReference type="SAM" id="Phobius"/>
    </source>
</evidence>
<sequence>MSTEMASIDVEKKTELEPGEWRREGVHLYIPIFLIVFIFIDSFYLLCRFPNIKTVPLAISKTSLLFFFMSLIEQHMMLRRPVDRATRRTFRAVALLFGTGTITGSFCMIFLSSSPFEASVVPLWLMIVVGLSLSVAGLSIAGALYGHVIYGVEDVIFPWRRLKDLPLFVRMATWVFPVLCLSAYLSGVISYSLDKSIS</sequence>
<dbReference type="EMBL" id="JAUJYO010000005">
    <property type="protein sequence ID" value="KAK1315947.1"/>
    <property type="molecule type" value="Genomic_DNA"/>
</dbReference>
<evidence type="ECO:0000313" key="3">
    <source>
        <dbReference type="Proteomes" id="UP001180020"/>
    </source>
</evidence>
<organism evidence="2 3">
    <name type="scientific">Acorus calamus</name>
    <name type="common">Sweet flag</name>
    <dbReference type="NCBI Taxonomy" id="4465"/>
    <lineage>
        <taxon>Eukaryota</taxon>
        <taxon>Viridiplantae</taxon>
        <taxon>Streptophyta</taxon>
        <taxon>Embryophyta</taxon>
        <taxon>Tracheophyta</taxon>
        <taxon>Spermatophyta</taxon>
        <taxon>Magnoliopsida</taxon>
        <taxon>Liliopsida</taxon>
        <taxon>Acoraceae</taxon>
        <taxon>Acorus</taxon>
    </lineage>
</organism>
<name>A0AAV9ERP6_ACOCL</name>
<keyword evidence="1" id="KW-0812">Transmembrane</keyword>
<accession>A0AAV9ERP6</accession>
<gene>
    <name evidence="2" type="ORF">QJS10_CPA05g00833</name>
</gene>
<reference evidence="2" key="2">
    <citation type="submission" date="2023-06" db="EMBL/GenBank/DDBJ databases">
        <authorList>
            <person name="Ma L."/>
            <person name="Liu K.-W."/>
            <person name="Li Z."/>
            <person name="Hsiao Y.-Y."/>
            <person name="Qi Y."/>
            <person name="Fu T."/>
            <person name="Tang G."/>
            <person name="Zhang D."/>
            <person name="Sun W.-H."/>
            <person name="Liu D.-K."/>
            <person name="Li Y."/>
            <person name="Chen G.-Z."/>
            <person name="Liu X.-D."/>
            <person name="Liao X.-Y."/>
            <person name="Jiang Y.-T."/>
            <person name="Yu X."/>
            <person name="Hao Y."/>
            <person name="Huang J."/>
            <person name="Zhao X.-W."/>
            <person name="Ke S."/>
            <person name="Chen Y.-Y."/>
            <person name="Wu W.-L."/>
            <person name="Hsu J.-L."/>
            <person name="Lin Y.-F."/>
            <person name="Huang M.-D."/>
            <person name="Li C.-Y."/>
            <person name="Huang L."/>
            <person name="Wang Z.-W."/>
            <person name="Zhao X."/>
            <person name="Zhong W.-Y."/>
            <person name="Peng D.-H."/>
            <person name="Ahmad S."/>
            <person name="Lan S."/>
            <person name="Zhang J.-S."/>
            <person name="Tsai W.-C."/>
            <person name="Van De Peer Y."/>
            <person name="Liu Z.-J."/>
        </authorList>
    </citation>
    <scope>NUCLEOTIDE SEQUENCE</scope>
    <source>
        <strain evidence="2">CP</strain>
        <tissue evidence="2">Leaves</tissue>
    </source>
</reference>
<feature type="transmembrane region" description="Helical" evidence="1">
    <location>
        <begin position="26"/>
        <end position="46"/>
    </location>
</feature>
<comment type="caution">
    <text evidence="2">The sequence shown here is derived from an EMBL/GenBank/DDBJ whole genome shotgun (WGS) entry which is preliminary data.</text>
</comment>
<keyword evidence="1" id="KW-1133">Transmembrane helix</keyword>
<feature type="transmembrane region" description="Helical" evidence="1">
    <location>
        <begin position="92"/>
        <end position="111"/>
    </location>
</feature>
<keyword evidence="3" id="KW-1185">Reference proteome</keyword>
<dbReference type="AlphaFoldDB" id="A0AAV9ERP6"/>
<keyword evidence="1" id="KW-0472">Membrane</keyword>
<proteinExistence type="predicted"/>
<feature type="transmembrane region" description="Helical" evidence="1">
    <location>
        <begin position="167"/>
        <end position="193"/>
    </location>
</feature>
<evidence type="ECO:0000313" key="2">
    <source>
        <dbReference type="EMBL" id="KAK1315947.1"/>
    </source>
</evidence>
<reference evidence="2" key="1">
    <citation type="journal article" date="2023" name="Nat. Commun.">
        <title>Diploid and tetraploid genomes of Acorus and the evolution of monocots.</title>
        <authorList>
            <person name="Ma L."/>
            <person name="Liu K.W."/>
            <person name="Li Z."/>
            <person name="Hsiao Y.Y."/>
            <person name="Qi Y."/>
            <person name="Fu T."/>
            <person name="Tang G.D."/>
            <person name="Zhang D."/>
            <person name="Sun W.H."/>
            <person name="Liu D.K."/>
            <person name="Li Y."/>
            <person name="Chen G.Z."/>
            <person name="Liu X.D."/>
            <person name="Liao X.Y."/>
            <person name="Jiang Y.T."/>
            <person name="Yu X."/>
            <person name="Hao Y."/>
            <person name="Huang J."/>
            <person name="Zhao X.W."/>
            <person name="Ke S."/>
            <person name="Chen Y.Y."/>
            <person name="Wu W.L."/>
            <person name="Hsu J.L."/>
            <person name="Lin Y.F."/>
            <person name="Huang M.D."/>
            <person name="Li C.Y."/>
            <person name="Huang L."/>
            <person name="Wang Z.W."/>
            <person name="Zhao X."/>
            <person name="Zhong W.Y."/>
            <person name="Peng D.H."/>
            <person name="Ahmad S."/>
            <person name="Lan S."/>
            <person name="Zhang J.S."/>
            <person name="Tsai W.C."/>
            <person name="Van de Peer Y."/>
            <person name="Liu Z.J."/>
        </authorList>
    </citation>
    <scope>NUCLEOTIDE SEQUENCE</scope>
    <source>
        <strain evidence="2">CP</strain>
    </source>
</reference>
<protein>
    <submittedName>
        <fullName evidence="2">Uncharacterized protein</fullName>
    </submittedName>
</protein>
<feature type="transmembrane region" description="Helical" evidence="1">
    <location>
        <begin position="123"/>
        <end position="146"/>
    </location>
</feature>
<dbReference type="Proteomes" id="UP001180020">
    <property type="component" value="Unassembled WGS sequence"/>
</dbReference>